<dbReference type="PANTHER" id="PTHR30473:SF2">
    <property type="entry name" value="PIN DOMAIN-CONTAINING PROTEIN"/>
    <property type="match status" value="1"/>
</dbReference>
<dbReference type="FunFam" id="3.40.50.300:FF:000013">
    <property type="entry name" value="PhoH family ATPase"/>
    <property type="match status" value="1"/>
</dbReference>
<evidence type="ECO:0000259" key="5">
    <source>
        <dbReference type="SMART" id="SM00382"/>
    </source>
</evidence>
<dbReference type="OrthoDB" id="9773137at2"/>
<comment type="similarity">
    <text evidence="1">Belongs to the PhoH family.</text>
</comment>
<dbReference type="Proteomes" id="UP000190121">
    <property type="component" value="Unassembled WGS sequence"/>
</dbReference>
<proteinExistence type="inferred from homology"/>
<gene>
    <name evidence="7" type="ORF">SAMN02745171_00216</name>
</gene>
<dbReference type="CDD" id="cd09883">
    <property type="entry name" value="PIN_VapC_PhoHL-ATPase"/>
    <property type="match status" value="1"/>
</dbReference>
<organism evidence="7 8">
    <name type="scientific">Porphyromonas circumdentaria</name>
    <dbReference type="NCBI Taxonomy" id="29524"/>
    <lineage>
        <taxon>Bacteria</taxon>
        <taxon>Pseudomonadati</taxon>
        <taxon>Bacteroidota</taxon>
        <taxon>Bacteroidia</taxon>
        <taxon>Bacteroidales</taxon>
        <taxon>Porphyromonadaceae</taxon>
        <taxon>Porphyromonas</taxon>
    </lineage>
</organism>
<keyword evidence="2" id="KW-0547">Nucleotide-binding</keyword>
<dbReference type="InterPro" id="IPR003593">
    <property type="entry name" value="AAA+_ATPase"/>
</dbReference>
<dbReference type="GO" id="GO:0005524">
    <property type="term" value="F:ATP binding"/>
    <property type="evidence" value="ECO:0007669"/>
    <property type="project" value="UniProtKB-KW"/>
</dbReference>
<dbReference type="InterPro" id="IPR051451">
    <property type="entry name" value="PhoH2-like"/>
</dbReference>
<dbReference type="SMART" id="SM00670">
    <property type="entry name" value="PINc"/>
    <property type="match status" value="1"/>
</dbReference>
<dbReference type="PANTHER" id="PTHR30473">
    <property type="entry name" value="PROTEIN PHOH"/>
    <property type="match status" value="1"/>
</dbReference>
<comment type="similarity">
    <text evidence="4">In the N-terminal section; belongs to the PINc/VapC protein family.</text>
</comment>
<name>A0A1T4KYG0_9PORP</name>
<feature type="domain" description="AAA+ ATPase" evidence="5">
    <location>
        <begin position="254"/>
        <end position="421"/>
    </location>
</feature>
<evidence type="ECO:0000256" key="4">
    <source>
        <dbReference type="ARBA" id="ARBA00046345"/>
    </source>
</evidence>
<dbReference type="Pfam" id="PF13638">
    <property type="entry name" value="PIN_4"/>
    <property type="match status" value="1"/>
</dbReference>
<keyword evidence="3" id="KW-0067">ATP-binding</keyword>
<dbReference type="InterPro" id="IPR003714">
    <property type="entry name" value="PhoH"/>
</dbReference>
<dbReference type="STRING" id="29524.SAMN02745171_00216"/>
<evidence type="ECO:0000259" key="6">
    <source>
        <dbReference type="SMART" id="SM00670"/>
    </source>
</evidence>
<dbReference type="InterPro" id="IPR029060">
    <property type="entry name" value="PIN-like_dom_sf"/>
</dbReference>
<evidence type="ECO:0000313" key="7">
    <source>
        <dbReference type="EMBL" id="SJZ47482.1"/>
    </source>
</evidence>
<dbReference type="GO" id="GO:0005829">
    <property type="term" value="C:cytosol"/>
    <property type="evidence" value="ECO:0007669"/>
    <property type="project" value="TreeGrafter"/>
</dbReference>
<evidence type="ECO:0000256" key="2">
    <source>
        <dbReference type="ARBA" id="ARBA00022741"/>
    </source>
</evidence>
<keyword evidence="8" id="KW-1185">Reference proteome</keyword>
<protein>
    <submittedName>
        <fullName evidence="7">PhoH-like ATPase</fullName>
    </submittedName>
</protein>
<dbReference type="SUPFAM" id="SSF52540">
    <property type="entry name" value="P-loop containing nucleoside triphosphate hydrolases"/>
    <property type="match status" value="1"/>
</dbReference>
<dbReference type="AlphaFoldDB" id="A0A1T4KYG0"/>
<dbReference type="EMBL" id="FUXE01000002">
    <property type="protein sequence ID" value="SJZ47482.1"/>
    <property type="molecule type" value="Genomic_DNA"/>
</dbReference>
<dbReference type="Gene3D" id="3.40.50.1010">
    <property type="entry name" value="5'-nuclease"/>
    <property type="match status" value="1"/>
</dbReference>
<accession>A0A1T4KYG0</accession>
<dbReference type="InterPro" id="IPR002716">
    <property type="entry name" value="PIN_dom"/>
</dbReference>
<dbReference type="FunFam" id="3.40.50.1010:FF:000007">
    <property type="entry name" value="PhoH family protein"/>
    <property type="match status" value="1"/>
</dbReference>
<dbReference type="Pfam" id="PF02562">
    <property type="entry name" value="PhoH"/>
    <property type="match status" value="1"/>
</dbReference>
<dbReference type="SMART" id="SM00382">
    <property type="entry name" value="AAA"/>
    <property type="match status" value="1"/>
</dbReference>
<evidence type="ECO:0000256" key="3">
    <source>
        <dbReference type="ARBA" id="ARBA00022840"/>
    </source>
</evidence>
<sequence>MNQKKKGSIKKNFVLDTNVLLHDYECLDKFEENDIYIPITVLEEIDQFKKGGEQINYNARSFVRLLDERGKQEIFTQGIPLGEEMGRLFIKIDGLSHPLVCQAFSERIADHKILSVALSLKNELPTEPVILVTKDVNLRMKAKALGLRAEDYINDKVSTSKLFDKAHEEFEGVDGDLIDKIYSDPHGIDWEELPFHEEIEPNQCFILKSERNSVMVRYNPFTQKIAKINKQTLSGITPRNSEQAFAFDVITDPNIKLIGITGKAGTGKTLLALAAALSLSEDYRQILMARPIVALANKDLGFLPGDEKQKITPYMQPLFDNLSFIKSLHKRGGSEDRKLEDLQRDERLVIEALAYIRGRSLSEVLVIVDEAQNLTPHEVKTIITRAGEGTKIIFTGDVEQIDSPYLDAESNGLAYMIDKMKGQKLFAHVNLIKGERSELSEVASNLL</sequence>
<dbReference type="InterPro" id="IPR027417">
    <property type="entry name" value="P-loop_NTPase"/>
</dbReference>
<dbReference type="RefSeq" id="WP_078736185.1">
    <property type="nucleotide sequence ID" value="NZ_FUXE01000002.1"/>
</dbReference>
<dbReference type="Gene3D" id="3.40.50.300">
    <property type="entry name" value="P-loop containing nucleotide triphosphate hydrolases"/>
    <property type="match status" value="1"/>
</dbReference>
<evidence type="ECO:0000313" key="8">
    <source>
        <dbReference type="Proteomes" id="UP000190121"/>
    </source>
</evidence>
<dbReference type="SUPFAM" id="SSF88723">
    <property type="entry name" value="PIN domain-like"/>
    <property type="match status" value="1"/>
</dbReference>
<reference evidence="8" key="1">
    <citation type="submission" date="2017-02" db="EMBL/GenBank/DDBJ databases">
        <authorList>
            <person name="Varghese N."/>
            <person name="Submissions S."/>
        </authorList>
    </citation>
    <scope>NUCLEOTIDE SEQUENCE [LARGE SCALE GENOMIC DNA]</scope>
    <source>
        <strain evidence="8">ATCC 51356</strain>
    </source>
</reference>
<feature type="domain" description="PIN" evidence="6">
    <location>
        <begin position="11"/>
        <end position="140"/>
    </location>
</feature>
<evidence type="ECO:0000256" key="1">
    <source>
        <dbReference type="ARBA" id="ARBA00010393"/>
    </source>
</evidence>